<keyword evidence="11" id="KW-1185">Reference proteome</keyword>
<dbReference type="SFLD" id="SFLDS00019">
    <property type="entry name" value="Glutathione_Transferase_(cytos"/>
    <property type="match status" value="1"/>
</dbReference>
<dbReference type="SUPFAM" id="SSF47616">
    <property type="entry name" value="GST C-terminal domain-like"/>
    <property type="match status" value="1"/>
</dbReference>
<dbReference type="InterPro" id="IPR004046">
    <property type="entry name" value="GST_C"/>
</dbReference>
<evidence type="ECO:0000256" key="6">
    <source>
        <dbReference type="ARBA" id="ARBA00022679"/>
    </source>
</evidence>
<dbReference type="GO" id="GO:0043295">
    <property type="term" value="F:glutathione binding"/>
    <property type="evidence" value="ECO:0007669"/>
    <property type="project" value="TreeGrafter"/>
</dbReference>
<keyword evidence="6 10" id="KW-0808">Transferase</keyword>
<dbReference type="Gene3D" id="3.40.30.10">
    <property type="entry name" value="Glutaredoxin"/>
    <property type="match status" value="1"/>
</dbReference>
<dbReference type="FunFam" id="1.20.1050.10:FF:000004">
    <property type="entry name" value="Glutathione S-transferase F2"/>
    <property type="match status" value="1"/>
</dbReference>
<dbReference type="GO" id="GO:0009407">
    <property type="term" value="P:toxin catabolic process"/>
    <property type="evidence" value="ECO:0007669"/>
    <property type="project" value="UniProtKB-ARBA"/>
</dbReference>
<dbReference type="SUPFAM" id="SSF52833">
    <property type="entry name" value="Thioredoxin-like"/>
    <property type="match status" value="1"/>
</dbReference>
<dbReference type="FunFam" id="3.40.30.10:FF:000016">
    <property type="entry name" value="Glutathione S-transferase F2"/>
    <property type="match status" value="1"/>
</dbReference>
<dbReference type="PANTHER" id="PTHR43900">
    <property type="entry name" value="GLUTATHIONE S-TRANSFERASE RHO"/>
    <property type="match status" value="1"/>
</dbReference>
<organism evidence="10 11">
    <name type="scientific">Prunus yedoensis var. nudiflora</name>
    <dbReference type="NCBI Taxonomy" id="2094558"/>
    <lineage>
        <taxon>Eukaryota</taxon>
        <taxon>Viridiplantae</taxon>
        <taxon>Streptophyta</taxon>
        <taxon>Embryophyta</taxon>
        <taxon>Tracheophyta</taxon>
        <taxon>Spermatophyta</taxon>
        <taxon>Magnoliopsida</taxon>
        <taxon>eudicotyledons</taxon>
        <taxon>Gunneridae</taxon>
        <taxon>Pentapetalae</taxon>
        <taxon>rosids</taxon>
        <taxon>fabids</taxon>
        <taxon>Rosales</taxon>
        <taxon>Rosaceae</taxon>
        <taxon>Amygdaloideae</taxon>
        <taxon>Amygdaleae</taxon>
        <taxon>Prunus</taxon>
    </lineage>
</organism>
<evidence type="ECO:0000256" key="1">
    <source>
        <dbReference type="ARBA" id="ARBA00004514"/>
    </source>
</evidence>
<protein>
    <recommendedName>
        <fullName evidence="3">glutathione transferase</fullName>
        <ecNumber evidence="3">2.5.1.18</ecNumber>
    </recommendedName>
</protein>
<evidence type="ECO:0000259" key="8">
    <source>
        <dbReference type="PROSITE" id="PS50404"/>
    </source>
</evidence>
<dbReference type="OrthoDB" id="422574at2759"/>
<dbReference type="GO" id="GO:0005829">
    <property type="term" value="C:cytosol"/>
    <property type="evidence" value="ECO:0007669"/>
    <property type="project" value="UniProtKB-SubCell"/>
</dbReference>
<evidence type="ECO:0000256" key="5">
    <source>
        <dbReference type="ARBA" id="ARBA00022575"/>
    </source>
</evidence>
<dbReference type="STRING" id="2094558.A0A314Z758"/>
<dbReference type="InterPro" id="IPR040079">
    <property type="entry name" value="Glutathione_S-Trfase"/>
</dbReference>
<feature type="domain" description="GST N-terminal" evidence="8">
    <location>
        <begin position="1"/>
        <end position="82"/>
    </location>
</feature>
<keyword evidence="4" id="KW-0963">Cytoplasm</keyword>
<dbReference type="AlphaFoldDB" id="A0A314Z758"/>
<name>A0A314Z758_PRUYE</name>
<evidence type="ECO:0000313" key="10">
    <source>
        <dbReference type="EMBL" id="PQQ14530.1"/>
    </source>
</evidence>
<dbReference type="InterPro" id="IPR004045">
    <property type="entry name" value="Glutathione_S-Trfase_N"/>
</dbReference>
<dbReference type="PROSITE" id="PS50405">
    <property type="entry name" value="GST_CTER"/>
    <property type="match status" value="1"/>
</dbReference>
<dbReference type="EMBL" id="PJQY01000255">
    <property type="protein sequence ID" value="PQQ14530.1"/>
    <property type="molecule type" value="Genomic_DNA"/>
</dbReference>
<proteinExistence type="inferred from homology"/>
<evidence type="ECO:0000256" key="3">
    <source>
        <dbReference type="ARBA" id="ARBA00012452"/>
    </source>
</evidence>
<comment type="caution">
    <text evidence="10">The sequence shown here is derived from an EMBL/GenBank/DDBJ whole genome shotgun (WGS) entry which is preliminary data.</text>
</comment>
<comment type="subcellular location">
    <subcellularLocation>
        <location evidence="1">Cytoplasm</location>
        <location evidence="1">Cytosol</location>
    </subcellularLocation>
</comment>
<dbReference type="InterPro" id="IPR034347">
    <property type="entry name" value="GST_Phi_C"/>
</dbReference>
<dbReference type="PANTHER" id="PTHR43900:SF72">
    <property type="entry name" value="GLUTATHIONE S-TRANSFERASE F13"/>
    <property type="match status" value="1"/>
</dbReference>
<dbReference type="InterPro" id="IPR036282">
    <property type="entry name" value="Glutathione-S-Trfase_C_sf"/>
</dbReference>
<evidence type="ECO:0000256" key="2">
    <source>
        <dbReference type="ARBA" id="ARBA00010128"/>
    </source>
</evidence>
<dbReference type="Pfam" id="PF02798">
    <property type="entry name" value="GST_N"/>
    <property type="match status" value="1"/>
</dbReference>
<dbReference type="EC" id="2.5.1.18" evidence="3"/>
<comment type="catalytic activity">
    <reaction evidence="7">
        <text>RX + glutathione = an S-substituted glutathione + a halide anion + H(+)</text>
        <dbReference type="Rhea" id="RHEA:16437"/>
        <dbReference type="ChEBI" id="CHEBI:15378"/>
        <dbReference type="ChEBI" id="CHEBI:16042"/>
        <dbReference type="ChEBI" id="CHEBI:17792"/>
        <dbReference type="ChEBI" id="CHEBI:57925"/>
        <dbReference type="ChEBI" id="CHEBI:90779"/>
        <dbReference type="EC" id="2.5.1.18"/>
    </reaction>
</comment>
<dbReference type="InterPro" id="IPR010987">
    <property type="entry name" value="Glutathione-S-Trfase_C-like"/>
</dbReference>
<accession>A0A314Z758</accession>
<comment type="similarity">
    <text evidence="2">Belongs to the GST superfamily. Phi family.</text>
</comment>
<evidence type="ECO:0000313" key="11">
    <source>
        <dbReference type="Proteomes" id="UP000250321"/>
    </source>
</evidence>
<dbReference type="SFLD" id="SFLDG01154">
    <property type="entry name" value="Main.5:_Phi-like"/>
    <property type="match status" value="1"/>
</dbReference>
<dbReference type="CDD" id="cd03187">
    <property type="entry name" value="GST_C_Phi"/>
    <property type="match status" value="1"/>
</dbReference>
<dbReference type="SFLD" id="SFLDG00358">
    <property type="entry name" value="Main_(cytGST)"/>
    <property type="match status" value="1"/>
</dbReference>
<sequence>MVLKPHGFPVSPCTARVEACLHEKTLDFDFVPVDILALENKQPSFLAKNPFGQIPAFEDGDITLFESRAITAYVAEKFKGTGYDLIRHENLKEGALVKVWIEVESQQYHPAICPIVYEFFGKPVVGCKPDQTLIDASLEKLEKVLDVYETRLSSNKYLAGDFYSLADLHHFAYTFYFMKTPWSSLIIDRPHVKAWWEDISARPASVKVAEGMNFGEVEIK</sequence>
<evidence type="ECO:0000256" key="4">
    <source>
        <dbReference type="ARBA" id="ARBA00022490"/>
    </source>
</evidence>
<dbReference type="InterPro" id="IPR036249">
    <property type="entry name" value="Thioredoxin-like_sf"/>
</dbReference>
<reference evidence="10 11" key="1">
    <citation type="submission" date="2018-02" db="EMBL/GenBank/DDBJ databases">
        <title>Draft genome of wild Prunus yedoensis var. nudiflora.</title>
        <authorList>
            <person name="Baek S."/>
            <person name="Kim J.-H."/>
            <person name="Choi K."/>
            <person name="Kim G.-B."/>
            <person name="Cho A."/>
            <person name="Jang H."/>
            <person name="Shin C.-H."/>
            <person name="Yu H.-J."/>
            <person name="Mun J.-H."/>
        </authorList>
    </citation>
    <scope>NUCLEOTIDE SEQUENCE [LARGE SCALE GENOMIC DNA]</scope>
    <source>
        <strain evidence="11">cv. Jeju island</strain>
        <tissue evidence="10">Leaf</tissue>
    </source>
</reference>
<dbReference type="GO" id="GO:0006749">
    <property type="term" value="P:glutathione metabolic process"/>
    <property type="evidence" value="ECO:0007669"/>
    <property type="project" value="TreeGrafter"/>
</dbReference>
<dbReference type="PROSITE" id="PS50404">
    <property type="entry name" value="GST_NTER"/>
    <property type="match status" value="1"/>
</dbReference>
<dbReference type="Gene3D" id="1.20.1050.10">
    <property type="match status" value="1"/>
</dbReference>
<keyword evidence="5" id="KW-0216">Detoxification</keyword>
<dbReference type="CDD" id="cd03053">
    <property type="entry name" value="GST_N_Phi"/>
    <property type="match status" value="1"/>
</dbReference>
<evidence type="ECO:0000256" key="7">
    <source>
        <dbReference type="ARBA" id="ARBA00047960"/>
    </source>
</evidence>
<gene>
    <name evidence="10" type="ORF">Pyn_35044</name>
</gene>
<dbReference type="GO" id="GO:0004364">
    <property type="term" value="F:glutathione transferase activity"/>
    <property type="evidence" value="ECO:0007669"/>
    <property type="project" value="UniProtKB-EC"/>
</dbReference>
<dbReference type="Proteomes" id="UP000250321">
    <property type="component" value="Unassembled WGS sequence"/>
</dbReference>
<evidence type="ECO:0000259" key="9">
    <source>
        <dbReference type="PROSITE" id="PS50405"/>
    </source>
</evidence>
<dbReference type="Pfam" id="PF00043">
    <property type="entry name" value="GST_C"/>
    <property type="match status" value="1"/>
</dbReference>
<feature type="domain" description="GST C-terminal" evidence="9">
    <location>
        <begin position="90"/>
        <end position="220"/>
    </location>
</feature>